<feature type="domain" description="S1 motif" evidence="4">
    <location>
        <begin position="1"/>
        <end position="68"/>
    </location>
</feature>
<dbReference type="GO" id="GO:1990904">
    <property type="term" value="C:ribonucleoprotein complex"/>
    <property type="evidence" value="ECO:0007669"/>
    <property type="project" value="UniProtKB-KW"/>
</dbReference>
<feature type="non-terminal residue" evidence="5">
    <location>
        <position position="1"/>
    </location>
</feature>
<comment type="caution">
    <text evidence="5">The sequence shown here is derived from an EMBL/GenBank/DDBJ whole genome shotgun (WGS) entry which is preliminary data.</text>
</comment>
<evidence type="ECO:0000256" key="2">
    <source>
        <dbReference type="ARBA" id="ARBA00022980"/>
    </source>
</evidence>
<protein>
    <submittedName>
        <fullName evidence="5">30S ribosomal protein S1</fullName>
    </submittedName>
</protein>
<dbReference type="SUPFAM" id="SSF50249">
    <property type="entry name" value="Nucleic acid-binding proteins"/>
    <property type="match status" value="4"/>
</dbReference>
<dbReference type="GO" id="GO:0003729">
    <property type="term" value="F:mRNA binding"/>
    <property type="evidence" value="ECO:0007669"/>
    <property type="project" value="TreeGrafter"/>
</dbReference>
<dbReference type="PANTHER" id="PTHR10724:SF7">
    <property type="entry name" value="SMALL RIBOSOMAL SUBUNIT PROTEIN BS1C"/>
    <property type="match status" value="1"/>
</dbReference>
<dbReference type="InterPro" id="IPR035104">
    <property type="entry name" value="Ribosomal_protein_S1-like"/>
</dbReference>
<gene>
    <name evidence="5" type="ORF">COU83_02165</name>
</gene>
<dbReference type="SMART" id="SM00316">
    <property type="entry name" value="S1"/>
    <property type="match status" value="4"/>
</dbReference>
<evidence type="ECO:0000256" key="1">
    <source>
        <dbReference type="ARBA" id="ARBA00006767"/>
    </source>
</evidence>
<evidence type="ECO:0000313" key="5">
    <source>
        <dbReference type="EMBL" id="PJE58754.1"/>
    </source>
</evidence>
<dbReference type="CDD" id="cd04465">
    <property type="entry name" value="S1_RPS1_repeat_ec2_hs2"/>
    <property type="match status" value="1"/>
</dbReference>
<dbReference type="Gene3D" id="2.40.50.140">
    <property type="entry name" value="Nucleic acid-binding proteins"/>
    <property type="match status" value="4"/>
</dbReference>
<dbReference type="InterPro" id="IPR003029">
    <property type="entry name" value="S1_domain"/>
</dbReference>
<feature type="domain" description="S1 motif" evidence="4">
    <location>
        <begin position="86"/>
        <end position="164"/>
    </location>
</feature>
<dbReference type="PANTHER" id="PTHR10724">
    <property type="entry name" value="30S RIBOSOMAL PROTEIN S1"/>
    <property type="match status" value="1"/>
</dbReference>
<feature type="domain" description="S1 motif" evidence="4">
    <location>
        <begin position="273"/>
        <end position="341"/>
    </location>
</feature>
<dbReference type="PROSITE" id="PS50126">
    <property type="entry name" value="S1"/>
    <property type="match status" value="4"/>
</dbReference>
<sequence>GQSLTGHVLKIGKSAILIDLGPIGIATILGREIQENPESFRNLKVNDEALVKVIAPENEKGFIEVSLMAADKESNWDKLIQYMKNGDILDAIVLKANRGGLLMEINKVQGFMPASQLNQEHYPKVANGDKNEIMRQLQILVNKKLKIKIIDVDPQEQKLIVSEKALEQDKIKKVLTNYQVGETVEGTITNLAAFGAFIQFKTDKLPNEEQNIEGLIHVSEMDWLPVSDPGQLLKVGQVIQAKIVDINNDRVSLSLKALKPDPWQAIEGLYQTGQKVKGKVNSINRYGAFVVLTGNIQAIVPMSEFSQRQQAIQEVLYLGQEKEFKIMSVDTKAHRLALGII</sequence>
<accession>A0A2M8KFR5</accession>
<keyword evidence="2 5" id="KW-0689">Ribosomal protein</keyword>
<dbReference type="GO" id="GO:0005840">
    <property type="term" value="C:ribosome"/>
    <property type="evidence" value="ECO:0007669"/>
    <property type="project" value="UniProtKB-KW"/>
</dbReference>
<comment type="similarity">
    <text evidence="1">Belongs to the bacterial ribosomal protein bS1 family.</text>
</comment>
<dbReference type="GO" id="GO:0006412">
    <property type="term" value="P:translation"/>
    <property type="evidence" value="ECO:0007669"/>
    <property type="project" value="TreeGrafter"/>
</dbReference>
<evidence type="ECO:0000256" key="3">
    <source>
        <dbReference type="ARBA" id="ARBA00023274"/>
    </source>
</evidence>
<dbReference type="InterPro" id="IPR050437">
    <property type="entry name" value="Ribos_protein_bS1-like"/>
</dbReference>
<dbReference type="Proteomes" id="UP000231347">
    <property type="component" value="Unassembled WGS sequence"/>
</dbReference>
<proteinExistence type="inferred from homology"/>
<dbReference type="PRINTS" id="PR00681">
    <property type="entry name" value="RIBOSOMALS1"/>
</dbReference>
<dbReference type="GO" id="GO:0003735">
    <property type="term" value="F:structural constituent of ribosome"/>
    <property type="evidence" value="ECO:0007669"/>
    <property type="project" value="TreeGrafter"/>
</dbReference>
<reference evidence="6" key="1">
    <citation type="submission" date="2017-09" db="EMBL/GenBank/DDBJ databases">
        <title>Depth-based differentiation of microbial function through sediment-hosted aquifers and enrichment of novel symbionts in the deep terrestrial subsurface.</title>
        <authorList>
            <person name="Probst A.J."/>
            <person name="Ladd B."/>
            <person name="Jarett J.K."/>
            <person name="Geller-Mcgrath D.E."/>
            <person name="Sieber C.M.K."/>
            <person name="Emerson J.B."/>
            <person name="Anantharaman K."/>
            <person name="Thomas B.C."/>
            <person name="Malmstrom R."/>
            <person name="Stieglmeier M."/>
            <person name="Klingl A."/>
            <person name="Woyke T."/>
            <person name="Ryan C.M."/>
            <person name="Banfield J.F."/>
        </authorList>
    </citation>
    <scope>NUCLEOTIDE SEQUENCE [LARGE SCALE GENOMIC DNA]</scope>
</reference>
<dbReference type="AlphaFoldDB" id="A0A2M8KFR5"/>
<dbReference type="Pfam" id="PF00575">
    <property type="entry name" value="S1"/>
    <property type="match status" value="3"/>
</dbReference>
<dbReference type="EMBL" id="PFDY01000053">
    <property type="protein sequence ID" value="PJE58754.1"/>
    <property type="molecule type" value="Genomic_DNA"/>
</dbReference>
<name>A0A2M8KFR5_9BACT</name>
<feature type="domain" description="S1 motif" evidence="4">
    <location>
        <begin position="181"/>
        <end position="256"/>
    </location>
</feature>
<keyword evidence="3" id="KW-0687">Ribonucleoprotein</keyword>
<evidence type="ECO:0000259" key="4">
    <source>
        <dbReference type="PROSITE" id="PS50126"/>
    </source>
</evidence>
<evidence type="ECO:0000313" key="6">
    <source>
        <dbReference type="Proteomes" id="UP000231347"/>
    </source>
</evidence>
<organism evidence="5 6">
    <name type="scientific">Candidatus Portnoybacteria bacterium CG10_big_fil_rev_8_21_14_0_10_40_22</name>
    <dbReference type="NCBI Taxonomy" id="1974814"/>
    <lineage>
        <taxon>Bacteria</taxon>
        <taxon>Candidatus Portnoyibacteriota</taxon>
    </lineage>
</organism>
<dbReference type="InterPro" id="IPR012340">
    <property type="entry name" value="NA-bd_OB-fold"/>
</dbReference>